<dbReference type="Pfam" id="PF00480">
    <property type="entry name" value="ROK"/>
    <property type="match status" value="1"/>
</dbReference>
<keyword evidence="3" id="KW-1185">Reference proteome</keyword>
<gene>
    <name evidence="2" type="ORF">E0485_01270</name>
</gene>
<comment type="caution">
    <text evidence="2">The sequence shown here is derived from an EMBL/GenBank/DDBJ whole genome shotgun (WGS) entry which is preliminary data.</text>
</comment>
<sequence length="320" mass="33880">MEHWIGIDLGGTNVVVGLLNDEMKLISKIKRSTGADQGSEFVLSQIAEMVDEVLELNHVDKNDLRGIGMGSPGFIDPIRGVCLLAVNLGWKDYPVAARLQELTGKPVFIDNDVRMYVYGEAMNGASQGHDCVFGITLGTGIAGAFVDHGQLFYGGGFMAGEVGHIPMDGEHHTCGCGLKGCLETVASANGIARQAREALAVGRASLMQQKLVNDPQAAITAVDVSKAYDDGDELAIEIMNHTGKVLGKALASVVTLFSPDCIVIGGGAAQAGERLFAPMREEIKNNVISFYWDKLTIVPGQLIDDGGVIGSASYAKSRLS</sequence>
<protein>
    <submittedName>
        <fullName evidence="2">ROK family protein</fullName>
    </submittedName>
</protein>
<dbReference type="SUPFAM" id="SSF53067">
    <property type="entry name" value="Actin-like ATPase domain"/>
    <property type="match status" value="1"/>
</dbReference>
<dbReference type="RefSeq" id="WP_132415748.1">
    <property type="nucleotide sequence ID" value="NZ_SKFG01000001.1"/>
</dbReference>
<reference evidence="2 3" key="1">
    <citation type="submission" date="2019-03" db="EMBL/GenBank/DDBJ databases">
        <authorList>
            <person name="Kim M.K.M."/>
        </authorList>
    </citation>
    <scope>NUCLEOTIDE SEQUENCE [LARGE SCALE GENOMIC DNA]</scope>
    <source>
        <strain evidence="2 3">18JY21-1</strain>
    </source>
</reference>
<dbReference type="Gene3D" id="3.30.420.40">
    <property type="match status" value="2"/>
</dbReference>
<dbReference type="InterPro" id="IPR000600">
    <property type="entry name" value="ROK"/>
</dbReference>
<evidence type="ECO:0000256" key="1">
    <source>
        <dbReference type="ARBA" id="ARBA00006479"/>
    </source>
</evidence>
<dbReference type="EMBL" id="SKFG01000001">
    <property type="protein sequence ID" value="TCZ80945.1"/>
    <property type="molecule type" value="Genomic_DNA"/>
</dbReference>
<dbReference type="OrthoDB" id="9810372at2"/>
<organism evidence="2 3">
    <name type="scientific">Paenibacillus albiflavus</name>
    <dbReference type="NCBI Taxonomy" id="2545760"/>
    <lineage>
        <taxon>Bacteria</taxon>
        <taxon>Bacillati</taxon>
        <taxon>Bacillota</taxon>
        <taxon>Bacilli</taxon>
        <taxon>Bacillales</taxon>
        <taxon>Paenibacillaceae</taxon>
        <taxon>Paenibacillus</taxon>
    </lineage>
</organism>
<dbReference type="AlphaFoldDB" id="A0A4R4EQZ5"/>
<accession>A0A4R4EQZ5</accession>
<proteinExistence type="inferred from homology"/>
<dbReference type="PANTHER" id="PTHR18964">
    <property type="entry name" value="ROK (REPRESSOR, ORF, KINASE) FAMILY"/>
    <property type="match status" value="1"/>
</dbReference>
<dbReference type="PANTHER" id="PTHR18964:SF149">
    <property type="entry name" value="BIFUNCTIONAL UDP-N-ACETYLGLUCOSAMINE 2-EPIMERASE_N-ACETYLMANNOSAMINE KINASE"/>
    <property type="match status" value="1"/>
</dbReference>
<evidence type="ECO:0000313" key="2">
    <source>
        <dbReference type="EMBL" id="TCZ80945.1"/>
    </source>
</evidence>
<name>A0A4R4EQZ5_9BACL</name>
<evidence type="ECO:0000313" key="3">
    <source>
        <dbReference type="Proteomes" id="UP000295418"/>
    </source>
</evidence>
<comment type="similarity">
    <text evidence="1">Belongs to the ROK (NagC/XylR) family.</text>
</comment>
<dbReference type="Proteomes" id="UP000295418">
    <property type="component" value="Unassembled WGS sequence"/>
</dbReference>
<dbReference type="InterPro" id="IPR043129">
    <property type="entry name" value="ATPase_NBD"/>
</dbReference>